<proteinExistence type="predicted"/>
<protein>
    <submittedName>
        <fullName evidence="1">Uncharacterized protein</fullName>
    </submittedName>
</protein>
<evidence type="ECO:0000313" key="2">
    <source>
        <dbReference type="Proteomes" id="UP000252893"/>
    </source>
</evidence>
<reference evidence="1 2" key="1">
    <citation type="submission" date="2018-06" db="EMBL/GenBank/DDBJ databases">
        <title>Genomic Encyclopedia of Type Strains, Phase IV (KMG-IV): sequencing the most valuable type-strain genomes for metagenomic binning, comparative biology and taxonomic classification.</title>
        <authorList>
            <person name="Goeker M."/>
        </authorList>
    </citation>
    <scope>NUCLEOTIDE SEQUENCE [LARGE SCALE GENOMIC DNA]</scope>
    <source>
        <strain evidence="1 2">DSM 25619</strain>
    </source>
</reference>
<dbReference type="EMBL" id="QNRH01000012">
    <property type="protein sequence ID" value="RBO90582.1"/>
    <property type="molecule type" value="Genomic_DNA"/>
</dbReference>
<dbReference type="Proteomes" id="UP000252893">
    <property type="component" value="Unassembled WGS sequence"/>
</dbReference>
<gene>
    <name evidence="1" type="ORF">DFR47_11252</name>
</gene>
<sequence>MIVVTDTAFIVSGVRQKSEFHTQISIHTILGQS</sequence>
<keyword evidence="2" id="KW-1185">Reference proteome</keyword>
<accession>A0A366DKI1</accession>
<comment type="caution">
    <text evidence="1">The sequence shown here is derived from an EMBL/GenBank/DDBJ whole genome shotgun (WGS) entry which is preliminary data.</text>
</comment>
<name>A0A366DKI1_9HYPH</name>
<organism evidence="1 2">
    <name type="scientific">Pseudochrobactrum asaccharolyticum</name>
    <dbReference type="NCBI Taxonomy" id="354351"/>
    <lineage>
        <taxon>Bacteria</taxon>
        <taxon>Pseudomonadati</taxon>
        <taxon>Pseudomonadota</taxon>
        <taxon>Alphaproteobacteria</taxon>
        <taxon>Hyphomicrobiales</taxon>
        <taxon>Brucellaceae</taxon>
        <taxon>Pseudochrobactrum</taxon>
    </lineage>
</organism>
<dbReference type="AlphaFoldDB" id="A0A366DKI1"/>
<evidence type="ECO:0000313" key="1">
    <source>
        <dbReference type="EMBL" id="RBO90582.1"/>
    </source>
</evidence>